<dbReference type="RefSeq" id="WP_379893758.1">
    <property type="nucleotide sequence ID" value="NZ_CBCSCT010000119.1"/>
</dbReference>
<dbReference type="Proteomes" id="UP001596250">
    <property type="component" value="Unassembled WGS sequence"/>
</dbReference>
<sequence length="262" mass="30490">MDNFRESLKNRRYKAFVSMLGTTQLHLRSPYVIAAWSLAFPGFGHLLLNKYLRGYALVIWEMFINQLIHLNLAMVHSFNGQFEAAKEVLEPKFMGLYIPVYLFAIWDSYRTTVDMNRVYLLAQRENAPYNSFDIRALEVNYLDKRKPWIAAVWSAGIPSVGQLYLHRIVFAVFVLISTIIIMGNSNFLLAIHYLILGDIESSSAVLDPQWTLYFPSLYFFTIYDAYTNAVENNKLFNDDIKNFLIRNYQPAGRRIRLEGKVN</sequence>
<organism evidence="2 3">
    <name type="scientific">Marinicrinis lubricantis</name>
    <dbReference type="NCBI Taxonomy" id="2086470"/>
    <lineage>
        <taxon>Bacteria</taxon>
        <taxon>Bacillati</taxon>
        <taxon>Bacillota</taxon>
        <taxon>Bacilli</taxon>
        <taxon>Bacillales</taxon>
        <taxon>Paenibacillaceae</taxon>
    </lineage>
</organism>
<evidence type="ECO:0000313" key="2">
    <source>
        <dbReference type="EMBL" id="MFC5986423.1"/>
    </source>
</evidence>
<protein>
    <submittedName>
        <fullName evidence="2">Uncharacterized protein</fullName>
    </submittedName>
</protein>
<feature type="transmembrane region" description="Helical" evidence="1">
    <location>
        <begin position="93"/>
        <end position="109"/>
    </location>
</feature>
<name>A0ABW1IMY1_9BACL</name>
<feature type="transmembrane region" description="Helical" evidence="1">
    <location>
        <begin position="29"/>
        <end position="48"/>
    </location>
</feature>
<feature type="transmembrane region" description="Helical" evidence="1">
    <location>
        <begin position="210"/>
        <end position="226"/>
    </location>
</feature>
<dbReference type="EMBL" id="JBHSQV010000091">
    <property type="protein sequence ID" value="MFC5986423.1"/>
    <property type="molecule type" value="Genomic_DNA"/>
</dbReference>
<evidence type="ECO:0000313" key="3">
    <source>
        <dbReference type="Proteomes" id="UP001596250"/>
    </source>
</evidence>
<keyword evidence="1" id="KW-1133">Transmembrane helix</keyword>
<feature type="transmembrane region" description="Helical" evidence="1">
    <location>
        <begin position="55"/>
        <end position="73"/>
    </location>
</feature>
<evidence type="ECO:0000256" key="1">
    <source>
        <dbReference type="SAM" id="Phobius"/>
    </source>
</evidence>
<reference evidence="3" key="1">
    <citation type="journal article" date="2019" name="Int. J. Syst. Evol. Microbiol.">
        <title>The Global Catalogue of Microorganisms (GCM) 10K type strain sequencing project: providing services to taxonomists for standard genome sequencing and annotation.</title>
        <authorList>
            <consortium name="The Broad Institute Genomics Platform"/>
            <consortium name="The Broad Institute Genome Sequencing Center for Infectious Disease"/>
            <person name="Wu L."/>
            <person name="Ma J."/>
        </authorList>
    </citation>
    <scope>NUCLEOTIDE SEQUENCE [LARGE SCALE GENOMIC DNA]</scope>
    <source>
        <strain evidence="3">CCM 8749</strain>
    </source>
</reference>
<keyword evidence="1" id="KW-0472">Membrane</keyword>
<accession>A0ABW1IMY1</accession>
<gene>
    <name evidence="2" type="ORF">ACFPXP_08255</name>
</gene>
<feature type="transmembrane region" description="Helical" evidence="1">
    <location>
        <begin position="168"/>
        <end position="195"/>
    </location>
</feature>
<proteinExistence type="predicted"/>
<keyword evidence="3" id="KW-1185">Reference proteome</keyword>
<comment type="caution">
    <text evidence="2">The sequence shown here is derived from an EMBL/GenBank/DDBJ whole genome shotgun (WGS) entry which is preliminary data.</text>
</comment>
<keyword evidence="1" id="KW-0812">Transmembrane</keyword>